<keyword evidence="2" id="KW-1185">Reference proteome</keyword>
<organism evidence="1 2">
    <name type="scientific">Dreissena polymorpha</name>
    <name type="common">Zebra mussel</name>
    <name type="synonym">Mytilus polymorpha</name>
    <dbReference type="NCBI Taxonomy" id="45954"/>
    <lineage>
        <taxon>Eukaryota</taxon>
        <taxon>Metazoa</taxon>
        <taxon>Spiralia</taxon>
        <taxon>Lophotrochozoa</taxon>
        <taxon>Mollusca</taxon>
        <taxon>Bivalvia</taxon>
        <taxon>Autobranchia</taxon>
        <taxon>Heteroconchia</taxon>
        <taxon>Euheterodonta</taxon>
        <taxon>Imparidentia</taxon>
        <taxon>Neoheterodontei</taxon>
        <taxon>Myida</taxon>
        <taxon>Dreissenoidea</taxon>
        <taxon>Dreissenidae</taxon>
        <taxon>Dreissena</taxon>
    </lineage>
</organism>
<comment type="caution">
    <text evidence="1">The sequence shown here is derived from an EMBL/GenBank/DDBJ whole genome shotgun (WGS) entry which is preliminary data.</text>
</comment>
<protein>
    <submittedName>
        <fullName evidence="1">Uncharacterized protein</fullName>
    </submittedName>
</protein>
<proteinExistence type="predicted"/>
<dbReference type="AlphaFoldDB" id="A0A9D4C9X1"/>
<name>A0A9D4C9X1_DREPO</name>
<gene>
    <name evidence="1" type="ORF">DPMN_062488</name>
</gene>
<sequence>MPTASDIPRRSPIQVLAELDVALLRWSDENRCVQRDMAVDVGGGLGTRILSKHHWSVRAE</sequence>
<dbReference type="EMBL" id="JAIWYP010000013">
    <property type="protein sequence ID" value="KAH3719638.1"/>
    <property type="molecule type" value="Genomic_DNA"/>
</dbReference>
<reference evidence="1" key="2">
    <citation type="submission" date="2020-11" db="EMBL/GenBank/DDBJ databases">
        <authorList>
            <person name="McCartney M.A."/>
            <person name="Auch B."/>
            <person name="Kono T."/>
            <person name="Mallez S."/>
            <person name="Becker A."/>
            <person name="Gohl D.M."/>
            <person name="Silverstein K.A.T."/>
            <person name="Koren S."/>
            <person name="Bechman K.B."/>
            <person name="Herman A."/>
            <person name="Abrahante J.E."/>
            <person name="Garbe J."/>
        </authorList>
    </citation>
    <scope>NUCLEOTIDE SEQUENCE</scope>
    <source>
        <strain evidence="1">Duluth1</strain>
        <tissue evidence="1">Whole animal</tissue>
    </source>
</reference>
<accession>A0A9D4C9X1</accession>
<evidence type="ECO:0000313" key="1">
    <source>
        <dbReference type="EMBL" id="KAH3719638.1"/>
    </source>
</evidence>
<evidence type="ECO:0000313" key="2">
    <source>
        <dbReference type="Proteomes" id="UP000828390"/>
    </source>
</evidence>
<dbReference type="Proteomes" id="UP000828390">
    <property type="component" value="Unassembled WGS sequence"/>
</dbReference>
<reference evidence="1" key="1">
    <citation type="journal article" date="2019" name="bioRxiv">
        <title>The Genome of the Zebra Mussel, Dreissena polymorpha: A Resource for Invasive Species Research.</title>
        <authorList>
            <person name="McCartney M.A."/>
            <person name="Auch B."/>
            <person name="Kono T."/>
            <person name="Mallez S."/>
            <person name="Zhang Y."/>
            <person name="Obille A."/>
            <person name="Becker A."/>
            <person name="Abrahante J.E."/>
            <person name="Garbe J."/>
            <person name="Badalamenti J.P."/>
            <person name="Herman A."/>
            <person name="Mangelson H."/>
            <person name="Liachko I."/>
            <person name="Sullivan S."/>
            <person name="Sone E.D."/>
            <person name="Koren S."/>
            <person name="Silverstein K.A.T."/>
            <person name="Beckman K.B."/>
            <person name="Gohl D.M."/>
        </authorList>
    </citation>
    <scope>NUCLEOTIDE SEQUENCE</scope>
    <source>
        <strain evidence="1">Duluth1</strain>
        <tissue evidence="1">Whole animal</tissue>
    </source>
</reference>